<dbReference type="RefSeq" id="WP_126946635.1">
    <property type="nucleotide sequence ID" value="NZ_RZHG01000018.1"/>
</dbReference>
<feature type="domain" description="DUF4426" evidence="2">
    <location>
        <begin position="32"/>
        <end position="152"/>
    </location>
</feature>
<keyword evidence="1" id="KW-0732">Signal</keyword>
<dbReference type="AlphaFoldDB" id="A0A3S0W3V2"/>
<accession>A0A3S0W3V2</accession>
<keyword evidence="4" id="KW-1185">Reference proteome</keyword>
<dbReference type="EMBL" id="RZHG01000018">
    <property type="protein sequence ID" value="RUR30801.1"/>
    <property type="molecule type" value="Genomic_DNA"/>
</dbReference>
<evidence type="ECO:0000256" key="1">
    <source>
        <dbReference type="SAM" id="SignalP"/>
    </source>
</evidence>
<feature type="signal peptide" evidence="1">
    <location>
        <begin position="1"/>
        <end position="25"/>
    </location>
</feature>
<comment type="caution">
    <text evidence="3">The sequence shown here is derived from an EMBL/GenBank/DDBJ whole genome shotgun (WGS) entry which is preliminary data.</text>
</comment>
<organism evidence="3 4">
    <name type="scientific">Vreelandella andesensis</name>
    <dbReference type="NCBI Taxonomy" id="447567"/>
    <lineage>
        <taxon>Bacteria</taxon>
        <taxon>Pseudomonadati</taxon>
        <taxon>Pseudomonadota</taxon>
        <taxon>Gammaproteobacteria</taxon>
        <taxon>Oceanospirillales</taxon>
        <taxon>Halomonadaceae</taxon>
        <taxon>Vreelandella</taxon>
    </lineage>
</organism>
<evidence type="ECO:0000259" key="2">
    <source>
        <dbReference type="Pfam" id="PF14467"/>
    </source>
</evidence>
<feature type="chain" id="PRO_5018640419" evidence="1">
    <location>
        <begin position="26"/>
        <end position="153"/>
    </location>
</feature>
<dbReference type="InterPro" id="IPR025218">
    <property type="entry name" value="DUF4426"/>
</dbReference>
<sequence length="153" mass="17170">MVYRVLRRTALLATMLCSLLLAAHAAAEQLTRIGDYEIHYSAVATSFLTPEVAQAHGIQRSAGHGLVNISVRKRQEDGSTRAVNASVQGHVTGLTDVQESLSFRTVHDGDATYHLATFALRHDEPMRFNLDVRYDRNASPERVSFIQRFYIER</sequence>
<proteinExistence type="predicted"/>
<gene>
    <name evidence="3" type="ORF">ELY33_08270</name>
</gene>
<dbReference type="OrthoDB" id="8563353at2"/>
<dbReference type="Pfam" id="PF14467">
    <property type="entry name" value="DUF4426"/>
    <property type="match status" value="1"/>
</dbReference>
<dbReference type="Gene3D" id="2.60.40.3340">
    <property type="entry name" value="Domain of unknown function DUF4426"/>
    <property type="match status" value="1"/>
</dbReference>
<reference evidence="3 4" key="1">
    <citation type="submission" date="2018-12" db="EMBL/GenBank/DDBJ databases">
        <title>three novel Halomonas strain isolated from plants.</title>
        <authorList>
            <person name="Sun C."/>
        </authorList>
    </citation>
    <scope>NUCLEOTIDE SEQUENCE [LARGE SCALE GENOMIC DNA]</scope>
    <source>
        <strain evidence="3 4">DSM 19434</strain>
    </source>
</reference>
<evidence type="ECO:0000313" key="3">
    <source>
        <dbReference type="EMBL" id="RUR30801.1"/>
    </source>
</evidence>
<name>A0A3S0W3V2_9GAMM</name>
<dbReference type="Proteomes" id="UP000287336">
    <property type="component" value="Unassembled WGS sequence"/>
</dbReference>
<evidence type="ECO:0000313" key="4">
    <source>
        <dbReference type="Proteomes" id="UP000287336"/>
    </source>
</evidence>
<protein>
    <submittedName>
        <fullName evidence="3">DUF4426 domain-containing protein</fullName>
    </submittedName>
</protein>